<dbReference type="InterPro" id="IPR040624">
    <property type="entry name" value="HalOD1"/>
</dbReference>
<dbReference type="GeneID" id="63189101"/>
<dbReference type="Pfam" id="PF18545">
    <property type="entry name" value="HalOD1"/>
    <property type="match status" value="1"/>
</dbReference>
<dbReference type="EMBL" id="CP071462">
    <property type="protein sequence ID" value="QSW99114.1"/>
    <property type="molecule type" value="Genomic_DNA"/>
</dbReference>
<name>A0A8A2VFD3_9EURY</name>
<dbReference type="RefSeq" id="WP_207288722.1">
    <property type="nucleotide sequence ID" value="NZ_CP071462.1"/>
</dbReference>
<protein>
    <recommendedName>
        <fullName evidence="1">Halobacterial output domain-containing protein</fullName>
    </recommendedName>
</protein>
<feature type="domain" description="Halobacterial output" evidence="1">
    <location>
        <begin position="36"/>
        <end position="103"/>
    </location>
</feature>
<evidence type="ECO:0000313" key="2">
    <source>
        <dbReference type="EMBL" id="QSW99114.1"/>
    </source>
</evidence>
<dbReference type="KEGG" id="hakz:J0X25_17310"/>
<sequence length="110" mass="11714">MTSSHETAGPVEIVDSMEAVEFDIDARLFRAAYDCDRDSASMAIVAVIAVATNRDSLELTPLHSAIDSSALEDLFSAPKDSAQRVSFSYEGFDVTVTAEGTIEAIPLQAA</sequence>
<evidence type="ECO:0000313" key="3">
    <source>
        <dbReference type="Proteomes" id="UP000663203"/>
    </source>
</evidence>
<reference evidence="2 3" key="1">
    <citation type="submission" date="2021-03" db="EMBL/GenBank/DDBJ databases">
        <title>Haloterrigena longa sp. nov. and Haloterrigena limicola sp. nov., extremely halophilic archaea isolated from a salt lake.</title>
        <authorList>
            <person name="Henglin C."/>
        </authorList>
    </citation>
    <scope>NUCLEOTIDE SEQUENCE [LARGE SCALE GENOMIC DNA]</scope>
    <source>
        <strain evidence="2 3">KZCA68</strain>
    </source>
</reference>
<accession>A0A8A2VFD3</accession>
<dbReference type="AlphaFoldDB" id="A0A8A2VFD3"/>
<keyword evidence="3" id="KW-1185">Reference proteome</keyword>
<dbReference type="Proteomes" id="UP000663203">
    <property type="component" value="Chromosome"/>
</dbReference>
<organism evidence="2 3">
    <name type="scientific">Haloterrigena alkaliphila</name>
    <dbReference type="NCBI Taxonomy" id="2816475"/>
    <lineage>
        <taxon>Archaea</taxon>
        <taxon>Methanobacteriati</taxon>
        <taxon>Methanobacteriota</taxon>
        <taxon>Stenosarchaea group</taxon>
        <taxon>Halobacteria</taxon>
        <taxon>Halobacteriales</taxon>
        <taxon>Natrialbaceae</taxon>
        <taxon>Haloterrigena</taxon>
    </lineage>
</organism>
<proteinExistence type="predicted"/>
<gene>
    <name evidence="2" type="ORF">J0X25_17310</name>
</gene>
<evidence type="ECO:0000259" key="1">
    <source>
        <dbReference type="Pfam" id="PF18545"/>
    </source>
</evidence>